<evidence type="ECO:0000256" key="6">
    <source>
        <dbReference type="ARBA" id="ARBA00022898"/>
    </source>
</evidence>
<keyword evidence="11" id="KW-1185">Reference proteome</keyword>
<dbReference type="OrthoDB" id="9801052at2"/>
<dbReference type="HAMAP" id="MF_00834">
    <property type="entry name" value="BioA"/>
    <property type="match status" value="1"/>
</dbReference>
<evidence type="ECO:0000256" key="5">
    <source>
        <dbReference type="ARBA" id="ARBA00022756"/>
    </source>
</evidence>
<dbReference type="InterPro" id="IPR005814">
    <property type="entry name" value="Aminotrans_3"/>
</dbReference>
<dbReference type="Proteomes" id="UP000324288">
    <property type="component" value="Chromosome"/>
</dbReference>
<evidence type="ECO:0000256" key="2">
    <source>
        <dbReference type="ARBA" id="ARBA00022576"/>
    </source>
</evidence>
<reference evidence="8 10" key="1">
    <citation type="journal article" date="2015" name="Genome Announc.">
        <title>Complete Genome Sequences for Two Strains of a Novel Fastidious, Partially Acid-Fast, Gram-Positive Corynebacterineae Bacterium, Derived from Human Clinical Samples.</title>
        <authorList>
            <person name="Nicholson A.C."/>
            <person name="Bell M."/>
            <person name="Humrighouse B.W."/>
            <person name="McQuiston J.R."/>
        </authorList>
    </citation>
    <scope>NUCLEOTIDE SEQUENCE [LARGE SCALE GENOMIC DNA]</scope>
    <source>
        <strain evidence="8 10">X1698</strain>
    </source>
</reference>
<evidence type="ECO:0000256" key="7">
    <source>
        <dbReference type="HAMAP-Rule" id="MF_00834"/>
    </source>
</evidence>
<keyword evidence="3 7" id="KW-0808">Transferase</keyword>
<name>A0A0M4LZK4_9ACTN</name>
<dbReference type="GO" id="GO:0004015">
    <property type="term" value="F:adenosylmethionine-8-amino-7-oxononanoate transaminase activity"/>
    <property type="evidence" value="ECO:0007669"/>
    <property type="project" value="UniProtKB-UniRule"/>
</dbReference>
<dbReference type="InterPro" id="IPR015421">
    <property type="entry name" value="PyrdxlP-dep_Trfase_major"/>
</dbReference>
<dbReference type="PATRIC" id="fig|1528099.3.peg.1556"/>
<evidence type="ECO:0000256" key="1">
    <source>
        <dbReference type="ARBA" id="ARBA00001933"/>
    </source>
</evidence>
<dbReference type="RefSeq" id="WP_053962539.1">
    <property type="nucleotide sequence ID" value="NZ_CAMJVL010000007.1"/>
</dbReference>
<keyword evidence="2 7" id="KW-0032">Aminotransferase</keyword>
<comment type="function">
    <text evidence="7">Catalyzes the transfer of the alpha-amino group from S-adenosyl-L-methionine (SAM) to 7-keto-8-aminopelargonic acid (KAPA) to form 7,8-diaminopelargonic acid (DAPA). It is the only aminotransferase known to utilize SAM as an amino donor.</text>
</comment>
<keyword evidence="4 7" id="KW-0949">S-adenosyl-L-methionine</keyword>
<evidence type="ECO:0000313" key="8">
    <source>
        <dbReference type="EMBL" id="ALE19452.1"/>
    </source>
</evidence>
<dbReference type="Gene3D" id="3.90.1150.10">
    <property type="entry name" value="Aspartate Aminotransferase, domain 1"/>
    <property type="match status" value="1"/>
</dbReference>
<dbReference type="PROSITE" id="PS00600">
    <property type="entry name" value="AA_TRANSFER_CLASS_3"/>
    <property type="match status" value="1"/>
</dbReference>
<dbReference type="InterPro" id="IPR015424">
    <property type="entry name" value="PyrdxlP-dep_Trfase"/>
</dbReference>
<dbReference type="GO" id="GO:0009102">
    <property type="term" value="P:biotin biosynthetic process"/>
    <property type="evidence" value="ECO:0007669"/>
    <property type="project" value="UniProtKB-UniRule"/>
</dbReference>
<dbReference type="KEGG" id="cbq:AL705_07895"/>
<comment type="similarity">
    <text evidence="7">Belongs to the class-III pyridoxal-phosphate-dependent aminotransferase family. BioA subfamily.</text>
</comment>
<keyword evidence="7" id="KW-0963">Cytoplasm</keyword>
<dbReference type="GeneID" id="84895463"/>
<feature type="binding site" evidence="7">
    <location>
        <position position="67"/>
    </location>
    <ligand>
        <name>substrate</name>
    </ligand>
</feature>
<feature type="binding site" evidence="7">
    <location>
        <position position="419"/>
    </location>
    <ligand>
        <name>substrate</name>
    </ligand>
</feature>
<feature type="binding site" evidence="7">
    <location>
        <position position="272"/>
    </location>
    <ligand>
        <name>pyridoxal 5'-phosphate</name>
        <dbReference type="ChEBI" id="CHEBI:597326"/>
    </ligand>
</feature>
<dbReference type="UniPathway" id="UPA00078">
    <property type="reaction ID" value="UER00160"/>
</dbReference>
<feature type="site" description="Participates in the substrate recognition with KAPA and in a stacking interaction with the adenine ring of SAM" evidence="7">
    <location>
        <position position="19"/>
    </location>
</feature>
<dbReference type="STRING" id="1528099.AL705_07895"/>
<dbReference type="Gene3D" id="3.40.640.10">
    <property type="entry name" value="Type I PLP-dependent aspartate aminotransferase-like (Major domain)"/>
    <property type="match status" value="1"/>
</dbReference>
<dbReference type="Pfam" id="PF00202">
    <property type="entry name" value="Aminotran_3"/>
    <property type="match status" value="1"/>
</dbReference>
<dbReference type="CDD" id="cd00610">
    <property type="entry name" value="OAT_like"/>
    <property type="match status" value="1"/>
</dbReference>
<dbReference type="InterPro" id="IPR049704">
    <property type="entry name" value="Aminotrans_3_PPA_site"/>
</dbReference>
<dbReference type="GO" id="GO:0030170">
    <property type="term" value="F:pyridoxal phosphate binding"/>
    <property type="evidence" value="ECO:0007669"/>
    <property type="project" value="UniProtKB-UniRule"/>
</dbReference>
<sequence length="454" mass="48467">MTSVDAIVTTDRDHVWHPYSPVPGPPQHIVTAAEGPYLTLNIDSGFLQEETQNARVDCHVLDGMSSWWAAAYGYRNPTLDAAAHHQIDTFSHVMFGGLTHEPATTLAHTLLTLAPAGLHSVFFCDSGSVSVEVAVKMALQYWRSHTDTSLHRKTQLLTWRGGYHGDTFTPMSVCDPEGGMHTLWQGIVQPQVFLPVPPADQETSLRPGPLESSIGEYLAEAERVLSQRAGTLAACIIEPVVQGAGGMRFHQPELVRGLTELCRRHQVLVIFDEIATGFGRTGTLFAADACRCTPDIMCVGKALTGGYLTAAAVLATRDIAETISTGTGALMHGPTFMANPLACAIGQAACSLAVTAVEEGQAARIERELRRGLAAACDLPGVADVRVKGAIGVIQLVSPAALNCDAATAAALREGVWLRPFRDLIYCMPPFICSDEQIATICRGMVAAAQTATV</sequence>
<keyword evidence="5 7" id="KW-0093">Biotin biosynthesis</keyword>
<dbReference type="EMBL" id="CP012390">
    <property type="protein sequence ID" value="ALE19452.1"/>
    <property type="molecule type" value="Genomic_DNA"/>
</dbReference>
<feature type="binding site" evidence="7">
    <location>
        <position position="333"/>
    </location>
    <ligand>
        <name>substrate</name>
    </ligand>
</feature>
<dbReference type="Proteomes" id="UP000068137">
    <property type="component" value="Chromosome"/>
</dbReference>
<protein>
    <recommendedName>
        <fullName evidence="7">Adenosylmethionine-8-amino-7-oxononanoate aminotransferase</fullName>
        <ecNumber evidence="7">2.6.1.62</ecNumber>
    </recommendedName>
    <alternativeName>
        <fullName evidence="7">7,8-diamino-pelargonic acid aminotransferase</fullName>
        <shortName evidence="7">DAPA AT</shortName>
        <shortName evidence="7">DAPA aminotransferase</shortName>
    </alternativeName>
    <alternativeName>
        <fullName evidence="7">7,8-diaminononanoate synthase</fullName>
        <shortName evidence="7">DANS</shortName>
    </alternativeName>
    <alternativeName>
        <fullName evidence="7">Diaminopelargonic acid synthase</fullName>
    </alternativeName>
</protein>
<feature type="binding site" evidence="7">
    <location>
        <position position="163"/>
    </location>
    <ligand>
        <name>substrate</name>
    </ligand>
</feature>
<comment type="pathway">
    <text evidence="7">Cofactor biosynthesis; biotin biosynthesis; 7,8-diaminononanoate from 8-amino-7-oxononanoate (SAM route): step 1/1.</text>
</comment>
<feature type="modified residue" description="N6-(pyridoxal phosphate)lysine" evidence="7">
    <location>
        <position position="301"/>
    </location>
</feature>
<dbReference type="SUPFAM" id="SSF53383">
    <property type="entry name" value="PLP-dependent transferases"/>
    <property type="match status" value="1"/>
</dbReference>
<accession>A0A0M4LZK4</accession>
<reference evidence="9 11" key="3">
    <citation type="submission" date="2019-04" db="EMBL/GenBank/DDBJ databases">
        <authorList>
            <person name="Seth-Smith MB H."/>
            <person name="Seth-Smith H."/>
        </authorList>
    </citation>
    <scope>NUCLEOTIDE SEQUENCE [LARGE SCALE GENOMIC DNA]</scope>
    <source>
        <strain evidence="9">USB-603019</strain>
    </source>
</reference>
<dbReference type="EC" id="2.6.1.62" evidence="7"/>
<dbReference type="NCBIfam" id="TIGR00508">
    <property type="entry name" value="bioA"/>
    <property type="match status" value="1"/>
</dbReference>
<dbReference type="AlphaFoldDB" id="A0A0M4LZK4"/>
<comment type="subcellular location">
    <subcellularLocation>
        <location evidence="7">Cytoplasm</location>
    </subcellularLocation>
</comment>
<evidence type="ECO:0000256" key="4">
    <source>
        <dbReference type="ARBA" id="ARBA00022691"/>
    </source>
</evidence>
<evidence type="ECO:0000313" key="11">
    <source>
        <dbReference type="Proteomes" id="UP000324288"/>
    </source>
</evidence>
<evidence type="ECO:0000256" key="3">
    <source>
        <dbReference type="ARBA" id="ARBA00022679"/>
    </source>
</evidence>
<dbReference type="NCBIfam" id="NF004624">
    <property type="entry name" value="PRK05964.1"/>
    <property type="match status" value="1"/>
</dbReference>
<organism evidence="8 10">
    <name type="scientific">Lawsonella clevelandensis</name>
    <dbReference type="NCBI Taxonomy" id="1528099"/>
    <lineage>
        <taxon>Bacteria</taxon>
        <taxon>Bacillati</taxon>
        <taxon>Actinomycetota</taxon>
        <taxon>Actinomycetes</taxon>
        <taxon>Mycobacteriales</taxon>
        <taxon>Lawsonellaceae</taxon>
        <taxon>Lawsonella</taxon>
    </lineage>
</organism>
<dbReference type="PANTHER" id="PTHR42684">
    <property type="entry name" value="ADENOSYLMETHIONINE-8-AMINO-7-OXONONANOATE AMINOTRANSFERASE"/>
    <property type="match status" value="1"/>
</dbReference>
<comment type="subunit">
    <text evidence="7">Homodimer.</text>
</comment>
<comment type="cofactor">
    <cofactor evidence="1 7">
        <name>pyridoxal 5'-phosphate</name>
        <dbReference type="ChEBI" id="CHEBI:597326"/>
    </cofactor>
</comment>
<dbReference type="PANTHER" id="PTHR42684:SF17">
    <property type="entry name" value="ADENOSYLMETHIONINE-8-AMINO-7-OXONONANOATE AMINOTRANSFERASE"/>
    <property type="match status" value="1"/>
</dbReference>
<keyword evidence="6 7" id="KW-0663">Pyridoxal phosphate</keyword>
<dbReference type="EMBL" id="LR584267">
    <property type="protein sequence ID" value="VHO01659.1"/>
    <property type="molecule type" value="Genomic_DNA"/>
</dbReference>
<dbReference type="InterPro" id="IPR005815">
    <property type="entry name" value="BioA"/>
</dbReference>
<dbReference type="InterPro" id="IPR015422">
    <property type="entry name" value="PyrdxlP-dep_Trfase_small"/>
</dbReference>
<proteinExistence type="inferred from homology"/>
<feature type="binding site" evidence="7">
    <location>
        <begin position="334"/>
        <end position="335"/>
    </location>
    <ligand>
        <name>pyridoxal 5'-phosphate</name>
        <dbReference type="ChEBI" id="CHEBI:597326"/>
    </ligand>
</feature>
<evidence type="ECO:0000313" key="9">
    <source>
        <dbReference type="EMBL" id="VHO01659.1"/>
    </source>
</evidence>
<reference evidence="8" key="2">
    <citation type="journal article" date="2016" name="Int. J. Syst. Evol. Microbiol.">
        <title>Lawsonella clevelandensis gen. nov., sp. nov., a new member of the suborder Corynebacterineae isolated from human abscesses.</title>
        <authorList>
            <person name="Bell M.E."/>
            <person name="Bernard K.A."/>
            <person name="Harrington S.M."/>
            <person name="Patel N.B."/>
            <person name="Tucker T.A."/>
            <person name="Metcalfe M.G."/>
            <person name="McQuiston J.R."/>
        </authorList>
    </citation>
    <scope>NUCLEOTIDE SEQUENCE</scope>
    <source>
        <strain evidence="8">X1698</strain>
    </source>
</reference>
<dbReference type="GO" id="GO:0005737">
    <property type="term" value="C:cytoplasm"/>
    <property type="evidence" value="ECO:0007669"/>
    <property type="project" value="UniProtKB-SubCell"/>
</dbReference>
<feature type="binding site" evidence="7">
    <location>
        <position position="301"/>
    </location>
    <ligand>
        <name>substrate</name>
    </ligand>
</feature>
<evidence type="ECO:0000313" key="10">
    <source>
        <dbReference type="Proteomes" id="UP000068137"/>
    </source>
</evidence>
<comment type="catalytic activity">
    <reaction evidence="7">
        <text>(8S)-8-amino-7-oxononanoate + S-adenosyl-L-methionine = S-adenosyl-4-methylsulfanyl-2-oxobutanoate + (7R,8S)-7,8-diammoniononanoate</text>
        <dbReference type="Rhea" id="RHEA:16861"/>
        <dbReference type="ChEBI" id="CHEBI:16490"/>
        <dbReference type="ChEBI" id="CHEBI:59789"/>
        <dbReference type="ChEBI" id="CHEBI:149468"/>
        <dbReference type="ChEBI" id="CHEBI:149469"/>
        <dbReference type="EC" id="2.6.1.62"/>
    </reaction>
</comment>
<feature type="binding site" evidence="7">
    <location>
        <begin position="127"/>
        <end position="128"/>
    </location>
    <ligand>
        <name>pyridoxal 5'-phosphate</name>
        <dbReference type="ChEBI" id="CHEBI:597326"/>
    </ligand>
</feature>
<gene>
    <name evidence="7 9" type="primary">bioA</name>
    <name evidence="8" type="ORF">AL705_07895</name>
    <name evidence="9" type="ORF">LC603019_01588</name>
</gene>